<protein>
    <submittedName>
        <fullName evidence="1">Uncharacterized protein</fullName>
    </submittedName>
</protein>
<dbReference type="EMBL" id="AP025017">
    <property type="protein sequence ID" value="BDA65606.1"/>
    <property type="molecule type" value="Genomic_DNA"/>
</dbReference>
<proteinExistence type="predicted"/>
<dbReference type="Proteomes" id="UP000824496">
    <property type="component" value="Chromosome"/>
</dbReference>
<evidence type="ECO:0000313" key="1">
    <source>
        <dbReference type="EMBL" id="BDA65606.1"/>
    </source>
</evidence>
<evidence type="ECO:0000313" key="2">
    <source>
        <dbReference type="Proteomes" id="UP000824496"/>
    </source>
</evidence>
<gene>
    <name evidence="1" type="ORF">MANAM107_24400</name>
</gene>
<keyword evidence="2" id="KW-1185">Reference proteome</keyword>
<name>A0ABM7UEX1_9ACTO</name>
<sequence length="226" mass="23391">MLADLGDVRLVAIELALDPRDLPGQAVLFLLEQFQGNSPGVVGLEELAALVLQRGAAGGQGADLLLAPGLDVVQLGQQIVLNSLPVLSRQADPPVQLSHSRLDLVDEDGPEGAVVLALAAGTDEVGIGPAMATPGLVHQQPRAAQPTHHGGLQMVVVQALLLPMTMRRQDVLDLLPGHLIDQGLMLAGILHTLEGNHPAVVGMAQQSMQPVFAQGLGRPGGRGGDV</sequence>
<organism evidence="1 2">
    <name type="scientific">Actinomyces capricornis</name>
    <dbReference type="NCBI Taxonomy" id="2755559"/>
    <lineage>
        <taxon>Bacteria</taxon>
        <taxon>Bacillati</taxon>
        <taxon>Actinomycetota</taxon>
        <taxon>Actinomycetes</taxon>
        <taxon>Actinomycetales</taxon>
        <taxon>Actinomycetaceae</taxon>
        <taxon>Actinomyces</taxon>
    </lineage>
</organism>
<reference evidence="1 2" key="1">
    <citation type="submission" date="2021-08" db="EMBL/GenBank/DDBJ databases">
        <title>Whole genome sequence of novel Actinomyces species strain MAS-1.</title>
        <authorList>
            <person name="Saito M."/>
            <person name="Kuwahara N."/>
            <person name="Takizawa T."/>
            <person name="Gotouda H."/>
            <person name="Ochiai T."/>
        </authorList>
    </citation>
    <scope>NUCLEOTIDE SEQUENCE [LARGE SCALE GENOMIC DNA]</scope>
    <source>
        <strain evidence="1 2">MAS-1</strain>
    </source>
</reference>
<accession>A0ABM7UEX1</accession>